<dbReference type="RefSeq" id="WP_187754787.1">
    <property type="nucleotide sequence ID" value="NZ_JABURY010000006.1"/>
</dbReference>
<dbReference type="SUPFAM" id="SSF53335">
    <property type="entry name" value="S-adenosyl-L-methionine-dependent methyltransferases"/>
    <property type="match status" value="1"/>
</dbReference>
<dbReference type="Gene3D" id="2.40.50.1070">
    <property type="match status" value="1"/>
</dbReference>
<keyword evidence="5 10" id="KW-0949">S-adenosyl-L-methionine</keyword>
<sequence>MKCCYYEQKKCLSCRWIERSYPSQLQEKQQYMINQLSQFSPKQIFQPIASKESRFRNKAKMAVLGTVEKPILGILNNNQPIDLCDCPLYSEAMKIVLHKIKIFIKKLQLVPYNITKKKGELKFIIISEAENQFMLRFVLRSNKYQLKIANAVDELKATITGLAVITVNIQPQHAAILEGKDEVILTQQKYLPAKLNHIPLFLLKGSFFQTNTSVAAQLYATARNWLTNLPIHSVWDLFCGVGGFGLHCVTPERKLIGIEINHEAIECAKLSANLLGYSQLHFQSLDASQFALSQKSHIPDIILVNPPRRGIGNVLIDYLQTVSPNYILYSSCNLSSLVADLKALANYQIHCAQLFDMFPHSEHMEVLVLLNKNNKEN</sequence>
<comment type="similarity">
    <text evidence="10">Belongs to the class I-like SAM-binding methyltransferase superfamily. RNA M5U methyltransferase family.</text>
</comment>
<evidence type="ECO:0000313" key="13">
    <source>
        <dbReference type="Proteomes" id="UP000651208"/>
    </source>
</evidence>
<dbReference type="PROSITE" id="PS51687">
    <property type="entry name" value="SAM_MT_RNA_M5U"/>
    <property type="match status" value="1"/>
</dbReference>
<dbReference type="NCBIfam" id="TIGR02085">
    <property type="entry name" value="meth_trns_rumB"/>
    <property type="match status" value="1"/>
</dbReference>
<feature type="binding site" evidence="10">
    <location>
        <position position="209"/>
    </location>
    <ligand>
        <name>S-adenosyl-L-methionine</name>
        <dbReference type="ChEBI" id="CHEBI:59789"/>
    </ligand>
</feature>
<dbReference type="GO" id="GO:0008168">
    <property type="term" value="F:methyltransferase activity"/>
    <property type="evidence" value="ECO:0007669"/>
    <property type="project" value="UniProtKB-KW"/>
</dbReference>
<dbReference type="CDD" id="cd02440">
    <property type="entry name" value="AdoMet_MTases"/>
    <property type="match status" value="1"/>
</dbReference>
<dbReference type="InterPro" id="IPR011825">
    <property type="entry name" value="23SrRNA_MeTrfase_RlmC"/>
</dbReference>
<gene>
    <name evidence="12" type="primary">rlmC</name>
    <name evidence="12" type="ORF">FcAc13_03450</name>
</gene>
<protein>
    <recommendedName>
        <fullName evidence="9">23S rRNA (uracil(747)-C(5))-methyltransferase RlmC</fullName>
        <ecNumber evidence="9">2.1.1.189</ecNumber>
    </recommendedName>
</protein>
<proteinExistence type="inferred from homology"/>
<feature type="binding site" evidence="10">
    <location>
        <position position="305"/>
    </location>
    <ligand>
        <name>S-adenosyl-L-methionine</name>
        <dbReference type="ChEBI" id="CHEBI:59789"/>
    </ligand>
</feature>
<dbReference type="Pfam" id="PF05958">
    <property type="entry name" value="tRNA_U5-meth_tr"/>
    <property type="match status" value="1"/>
</dbReference>
<comment type="caution">
    <text evidence="12">The sequence shown here is derived from an EMBL/GenBank/DDBJ whole genome shotgun (WGS) entry which is preliminary data.</text>
</comment>
<dbReference type="InterPro" id="IPR030391">
    <property type="entry name" value="MeTrfase_TrmA_CS"/>
</dbReference>
<evidence type="ECO:0000256" key="7">
    <source>
        <dbReference type="ARBA" id="ARBA00023004"/>
    </source>
</evidence>
<evidence type="ECO:0000256" key="5">
    <source>
        <dbReference type="ARBA" id="ARBA00022691"/>
    </source>
</evidence>
<evidence type="ECO:0000256" key="2">
    <source>
        <dbReference type="ARBA" id="ARBA00022552"/>
    </source>
</evidence>
<feature type="active site" description="Nucleophile" evidence="10">
    <location>
        <position position="332"/>
    </location>
</feature>
<feature type="binding site" evidence="10">
    <location>
        <position position="259"/>
    </location>
    <ligand>
        <name>S-adenosyl-L-methionine</name>
        <dbReference type="ChEBI" id="CHEBI:59789"/>
    </ligand>
</feature>
<dbReference type="EMBL" id="JABURY010000006">
    <property type="protein sequence ID" value="MBC9130362.1"/>
    <property type="molecule type" value="Genomic_DNA"/>
</dbReference>
<keyword evidence="6" id="KW-0479">Metal-binding</keyword>
<dbReference type="InterPro" id="IPR010280">
    <property type="entry name" value="U5_MeTrfase_fam"/>
</dbReference>
<evidence type="ECO:0000256" key="6">
    <source>
        <dbReference type="ARBA" id="ARBA00022723"/>
    </source>
</evidence>
<dbReference type="EC" id="2.1.1.189" evidence="9"/>
<dbReference type="Proteomes" id="UP000651208">
    <property type="component" value="Unassembled WGS sequence"/>
</dbReference>
<dbReference type="InterPro" id="IPR029063">
    <property type="entry name" value="SAM-dependent_MTases_sf"/>
</dbReference>
<dbReference type="InterPro" id="IPR030390">
    <property type="entry name" value="MeTrfase_TrmA_AS"/>
</dbReference>
<keyword evidence="8" id="KW-0411">Iron-sulfur</keyword>
<accession>A0ABR7QVX0</accession>
<evidence type="ECO:0000313" key="12">
    <source>
        <dbReference type="EMBL" id="MBC9130362.1"/>
    </source>
</evidence>
<dbReference type="Gene3D" id="3.40.50.150">
    <property type="entry name" value="Vaccinia Virus protein VP39"/>
    <property type="match status" value="1"/>
</dbReference>
<keyword evidence="7" id="KW-0408">Iron</keyword>
<dbReference type="PANTHER" id="PTHR11061:SF30">
    <property type="entry name" value="TRNA (URACIL(54)-C(5))-METHYLTRANSFERASE"/>
    <property type="match status" value="1"/>
</dbReference>
<keyword evidence="13" id="KW-1185">Reference proteome</keyword>
<evidence type="ECO:0000256" key="10">
    <source>
        <dbReference type="PROSITE-ProRule" id="PRU01024"/>
    </source>
</evidence>
<reference evidence="12 13" key="1">
    <citation type="submission" date="2020-06" db="EMBL/GenBank/DDBJ databases">
        <title>Frischella cerana isolated from Apis cerana gut homogenate.</title>
        <authorList>
            <person name="Wolter L.A."/>
            <person name="Suenami S."/>
            <person name="Miyazaki R."/>
        </authorList>
    </citation>
    <scope>NUCLEOTIDE SEQUENCE [LARGE SCALE GENOMIC DNA]</scope>
    <source>
        <strain evidence="12 13">Ac13</strain>
    </source>
</reference>
<keyword evidence="1" id="KW-0004">4Fe-4S</keyword>
<feature type="binding site" evidence="10">
    <location>
        <position position="238"/>
    </location>
    <ligand>
        <name>S-adenosyl-L-methionine</name>
        <dbReference type="ChEBI" id="CHEBI:59789"/>
    </ligand>
</feature>
<keyword evidence="2" id="KW-0698">rRNA processing</keyword>
<feature type="active site" evidence="11">
    <location>
        <position position="332"/>
    </location>
</feature>
<evidence type="ECO:0000256" key="1">
    <source>
        <dbReference type="ARBA" id="ARBA00022485"/>
    </source>
</evidence>
<keyword evidence="4 10" id="KW-0808">Transferase</keyword>
<evidence type="ECO:0000256" key="11">
    <source>
        <dbReference type="PROSITE-ProRule" id="PRU10015"/>
    </source>
</evidence>
<keyword evidence="3 10" id="KW-0489">Methyltransferase</keyword>
<organism evidence="12 13">
    <name type="scientific">Frischella japonica</name>
    <dbReference type="NCBI Taxonomy" id="2741544"/>
    <lineage>
        <taxon>Bacteria</taxon>
        <taxon>Pseudomonadati</taxon>
        <taxon>Pseudomonadota</taxon>
        <taxon>Gammaproteobacteria</taxon>
        <taxon>Orbales</taxon>
        <taxon>Orbaceae</taxon>
        <taxon>Frischella</taxon>
    </lineage>
</organism>
<dbReference type="PANTHER" id="PTHR11061">
    <property type="entry name" value="RNA M5U METHYLTRANSFERASE"/>
    <property type="match status" value="1"/>
</dbReference>
<dbReference type="PROSITE" id="PS01231">
    <property type="entry name" value="TRMA_2"/>
    <property type="match status" value="1"/>
</dbReference>
<evidence type="ECO:0000256" key="8">
    <source>
        <dbReference type="ARBA" id="ARBA00023014"/>
    </source>
</evidence>
<evidence type="ECO:0000256" key="3">
    <source>
        <dbReference type="ARBA" id="ARBA00022603"/>
    </source>
</evidence>
<dbReference type="GO" id="GO:0032259">
    <property type="term" value="P:methylation"/>
    <property type="evidence" value="ECO:0007669"/>
    <property type="project" value="UniProtKB-KW"/>
</dbReference>
<evidence type="ECO:0000256" key="9">
    <source>
        <dbReference type="NCBIfam" id="TIGR02085"/>
    </source>
</evidence>
<evidence type="ECO:0000256" key="4">
    <source>
        <dbReference type="ARBA" id="ARBA00022679"/>
    </source>
</evidence>
<name>A0ABR7QVX0_9GAMM</name>
<dbReference type="PROSITE" id="PS01230">
    <property type="entry name" value="TRMA_1"/>
    <property type="match status" value="1"/>
</dbReference>